<dbReference type="EMBL" id="CAJZBQ010000001">
    <property type="protein sequence ID" value="CAG9309984.1"/>
    <property type="molecule type" value="Genomic_DNA"/>
</dbReference>
<dbReference type="SMART" id="SM00577">
    <property type="entry name" value="CPDc"/>
    <property type="match status" value="1"/>
</dbReference>
<dbReference type="GO" id="GO:0016791">
    <property type="term" value="F:phosphatase activity"/>
    <property type="evidence" value="ECO:0007669"/>
    <property type="project" value="InterPro"/>
</dbReference>
<proteinExistence type="predicted"/>
<sequence length="367" mass="42728">MLSQVESLNRRKFNKTQNKTRIKELSISNQDFPNETIQLGNLTPSINVQSRIRPKYIQRPLAQKNINSPKCSSSFKFKFEDNDEVSRSFNNTIRFSNSKKENFKSPIINSPRSLNSSMKLNQIVKQVKSVGLSGELAYKEHLFQTFQAMKFIKNIKPIDPEALRLKTVNLPRRKGYENAKTVIFDLDETLVHCCENPLDADIPLTVTFPNGDTLDVGINVRPYARECLLAACQQFEVIVYTASQQCYADEVLDYLDPSREIIHHRLYRERCVVNEGVYIKDLRVIGNRRLKDMLIIDNSAYSFAHQIDNGIPIISWYNDSDDRELYKLIDYLKVVAKSNDVRSVNRQTFHLESFYDDYMHDFMRKEN</sequence>
<dbReference type="Pfam" id="PF03031">
    <property type="entry name" value="NIF"/>
    <property type="match status" value="1"/>
</dbReference>
<reference evidence="2" key="1">
    <citation type="submission" date="2021-09" db="EMBL/GenBank/DDBJ databases">
        <authorList>
            <consortium name="AG Swart"/>
            <person name="Singh M."/>
            <person name="Singh A."/>
            <person name="Seah K."/>
            <person name="Emmerich C."/>
        </authorList>
    </citation>
    <scope>NUCLEOTIDE SEQUENCE</scope>
    <source>
        <strain evidence="2">ATCC30299</strain>
    </source>
</reference>
<protein>
    <recommendedName>
        <fullName evidence="1">FCP1 homology domain-containing protein</fullName>
    </recommendedName>
</protein>
<dbReference type="InterPro" id="IPR011948">
    <property type="entry name" value="Dullard_phosphatase"/>
</dbReference>
<dbReference type="FunFam" id="3.40.50.1000:FF:000121">
    <property type="entry name" value="Uncharacterized protein"/>
    <property type="match status" value="1"/>
</dbReference>
<evidence type="ECO:0000313" key="3">
    <source>
        <dbReference type="Proteomes" id="UP001162131"/>
    </source>
</evidence>
<dbReference type="CDD" id="cd07521">
    <property type="entry name" value="HAD_FCP1-like"/>
    <property type="match status" value="1"/>
</dbReference>
<dbReference type="InterPro" id="IPR023214">
    <property type="entry name" value="HAD_sf"/>
</dbReference>
<dbReference type="InterPro" id="IPR004274">
    <property type="entry name" value="FCP1_dom"/>
</dbReference>
<dbReference type="AlphaFoldDB" id="A0AAU9IE38"/>
<comment type="caution">
    <text evidence="2">The sequence shown here is derived from an EMBL/GenBank/DDBJ whole genome shotgun (WGS) entry which is preliminary data.</text>
</comment>
<dbReference type="Gene3D" id="3.40.50.1000">
    <property type="entry name" value="HAD superfamily/HAD-like"/>
    <property type="match status" value="1"/>
</dbReference>
<dbReference type="InterPro" id="IPR036412">
    <property type="entry name" value="HAD-like_sf"/>
</dbReference>
<dbReference type="InterPro" id="IPR050365">
    <property type="entry name" value="TIM50"/>
</dbReference>
<gene>
    <name evidence="2" type="ORF">BSTOLATCC_MIC198</name>
</gene>
<dbReference type="SUPFAM" id="SSF56784">
    <property type="entry name" value="HAD-like"/>
    <property type="match status" value="1"/>
</dbReference>
<feature type="domain" description="FCP1 homology" evidence="1">
    <location>
        <begin position="175"/>
        <end position="335"/>
    </location>
</feature>
<dbReference type="PROSITE" id="PS50969">
    <property type="entry name" value="FCP1"/>
    <property type="match status" value="1"/>
</dbReference>
<evidence type="ECO:0000313" key="2">
    <source>
        <dbReference type="EMBL" id="CAG9309984.1"/>
    </source>
</evidence>
<dbReference type="NCBIfam" id="TIGR02251">
    <property type="entry name" value="HIF-SF_euk"/>
    <property type="match status" value="1"/>
</dbReference>
<organism evidence="2 3">
    <name type="scientific">Blepharisma stoltei</name>
    <dbReference type="NCBI Taxonomy" id="1481888"/>
    <lineage>
        <taxon>Eukaryota</taxon>
        <taxon>Sar</taxon>
        <taxon>Alveolata</taxon>
        <taxon>Ciliophora</taxon>
        <taxon>Postciliodesmatophora</taxon>
        <taxon>Heterotrichea</taxon>
        <taxon>Heterotrichida</taxon>
        <taxon>Blepharismidae</taxon>
        <taxon>Blepharisma</taxon>
    </lineage>
</organism>
<evidence type="ECO:0000259" key="1">
    <source>
        <dbReference type="PROSITE" id="PS50969"/>
    </source>
</evidence>
<dbReference type="Proteomes" id="UP001162131">
    <property type="component" value="Unassembled WGS sequence"/>
</dbReference>
<accession>A0AAU9IE38</accession>
<name>A0AAU9IE38_9CILI</name>
<dbReference type="PANTHER" id="PTHR12210">
    <property type="entry name" value="DULLARD PROTEIN PHOSPHATASE"/>
    <property type="match status" value="1"/>
</dbReference>
<keyword evidence="3" id="KW-1185">Reference proteome</keyword>